<proteinExistence type="predicted"/>
<dbReference type="Proteomes" id="UP000521922">
    <property type="component" value="Unassembled WGS sequence"/>
</dbReference>
<dbReference type="EMBL" id="JACCBB010000001">
    <property type="protein sequence ID" value="NYD24986.1"/>
    <property type="molecule type" value="Genomic_DNA"/>
</dbReference>
<dbReference type="RefSeq" id="WP_179755747.1">
    <property type="nucleotide sequence ID" value="NZ_BAAAGN010000019.1"/>
</dbReference>
<organism evidence="1 2">
    <name type="scientific">Kineococcus aurantiacus</name>
    <dbReference type="NCBI Taxonomy" id="37633"/>
    <lineage>
        <taxon>Bacteria</taxon>
        <taxon>Bacillati</taxon>
        <taxon>Actinomycetota</taxon>
        <taxon>Actinomycetes</taxon>
        <taxon>Kineosporiales</taxon>
        <taxon>Kineosporiaceae</taxon>
        <taxon>Kineococcus</taxon>
    </lineage>
</organism>
<protein>
    <submittedName>
        <fullName evidence="1">Uncharacterized protein</fullName>
    </submittedName>
</protein>
<name>A0A7Y9DQJ6_9ACTN</name>
<accession>A0A7Y9DQJ6</accession>
<gene>
    <name evidence="1" type="ORF">BJ968_004526</name>
</gene>
<comment type="caution">
    <text evidence="1">The sequence shown here is derived from an EMBL/GenBank/DDBJ whole genome shotgun (WGS) entry which is preliminary data.</text>
</comment>
<dbReference type="AlphaFoldDB" id="A0A7Y9DQJ6"/>
<keyword evidence="2" id="KW-1185">Reference proteome</keyword>
<evidence type="ECO:0000313" key="1">
    <source>
        <dbReference type="EMBL" id="NYD24986.1"/>
    </source>
</evidence>
<evidence type="ECO:0000313" key="2">
    <source>
        <dbReference type="Proteomes" id="UP000521922"/>
    </source>
</evidence>
<reference evidence="1 2" key="1">
    <citation type="submission" date="2020-07" db="EMBL/GenBank/DDBJ databases">
        <title>Sequencing the genomes of 1000 actinobacteria strains.</title>
        <authorList>
            <person name="Klenk H.-P."/>
        </authorList>
    </citation>
    <scope>NUCLEOTIDE SEQUENCE [LARGE SCALE GENOMIC DNA]</scope>
    <source>
        <strain evidence="1 2">DSM 7487</strain>
    </source>
</reference>
<sequence length="48" mass="5111">MDEERRLNGLTTDAVGVIDMELAAGGFLVGFPDAGLNVFGQDELDLVE</sequence>